<dbReference type="AlphaFoldDB" id="A0A8J2QXX9"/>
<dbReference type="Proteomes" id="UP000789524">
    <property type="component" value="Unassembled WGS sequence"/>
</dbReference>
<sequence>MTGPCLDLPLPLLAAQTPSRSWSTAKLSAIRPRPPGSTHPGCQGLLHHARRRLPRAPLSNSHIVGGLFIFVLE</sequence>
<protein>
    <submittedName>
        <fullName evidence="1">(African queen) hypothetical protein</fullName>
    </submittedName>
</protein>
<organism evidence="1 2">
    <name type="scientific">Danaus chrysippus</name>
    <name type="common">African queen</name>
    <dbReference type="NCBI Taxonomy" id="151541"/>
    <lineage>
        <taxon>Eukaryota</taxon>
        <taxon>Metazoa</taxon>
        <taxon>Ecdysozoa</taxon>
        <taxon>Arthropoda</taxon>
        <taxon>Hexapoda</taxon>
        <taxon>Insecta</taxon>
        <taxon>Pterygota</taxon>
        <taxon>Neoptera</taxon>
        <taxon>Endopterygota</taxon>
        <taxon>Lepidoptera</taxon>
        <taxon>Glossata</taxon>
        <taxon>Ditrysia</taxon>
        <taxon>Papilionoidea</taxon>
        <taxon>Nymphalidae</taxon>
        <taxon>Danainae</taxon>
        <taxon>Danaini</taxon>
        <taxon>Danaina</taxon>
        <taxon>Danaus</taxon>
        <taxon>Anosia</taxon>
    </lineage>
</organism>
<gene>
    <name evidence="1" type="ORF">DCHRY22_LOCUS7832</name>
</gene>
<keyword evidence="2" id="KW-1185">Reference proteome</keyword>
<dbReference type="EMBL" id="CAKASE010000058">
    <property type="protein sequence ID" value="CAG9567592.1"/>
    <property type="molecule type" value="Genomic_DNA"/>
</dbReference>
<proteinExistence type="predicted"/>
<evidence type="ECO:0000313" key="2">
    <source>
        <dbReference type="Proteomes" id="UP000789524"/>
    </source>
</evidence>
<evidence type="ECO:0000313" key="1">
    <source>
        <dbReference type="EMBL" id="CAG9567592.1"/>
    </source>
</evidence>
<comment type="caution">
    <text evidence="1">The sequence shown here is derived from an EMBL/GenBank/DDBJ whole genome shotgun (WGS) entry which is preliminary data.</text>
</comment>
<accession>A0A8J2QXX9</accession>
<reference evidence="1" key="1">
    <citation type="submission" date="2021-09" db="EMBL/GenBank/DDBJ databases">
        <authorList>
            <person name="Martin H S."/>
        </authorList>
    </citation>
    <scope>NUCLEOTIDE SEQUENCE</scope>
</reference>
<name>A0A8J2QXX9_9NEOP</name>